<keyword evidence="1 2" id="KW-0808">Transferase</keyword>
<evidence type="ECO:0000256" key="1">
    <source>
        <dbReference type="ARBA" id="ARBA00022679"/>
    </source>
</evidence>
<dbReference type="AlphaFoldDB" id="A0A547P914"/>
<name>A0A547P914_9SPHN</name>
<gene>
    <name evidence="2" type="ORF">FGU71_01115</name>
</gene>
<sequence length="377" mass="41194">MAAKIIVFGGYDTRKPRVRLLIEALRRQGALAQEIHVSGWEDVPQTNIPSKTAFLKVLAKLLLGYPRALWRLLRSAKGTAVLLPYPGVIEIYLIGPLARMLGRTVVLDAFLPIYDTIAVDRGLVKTGGVLAKLIWQFERMGLRLADIVLVDTDSHGDYFAREFGLDRDRFETVLVGAENHFAPSAQNDPVEDLLGPRDDRPIILFYGQLIPLHGVPTIIEAAKRARTMGARWVIIGRGQLEPVMRQTIQSDDGSAIEWIEWVEYDRLPSVIARADICLGVFSASDKAARVIPNKLFQQLAVGKTVITRASPAVDTLASDFPAALRTVPADDPDALAMAVEAALANRSALAPLPEESLKALSPDAGAARLMKRLEAGA</sequence>
<protein>
    <submittedName>
        <fullName evidence="2">Glycosyltransferase family 4 protein</fullName>
    </submittedName>
</protein>
<dbReference type="OrthoDB" id="9790710at2"/>
<dbReference type="GO" id="GO:0016757">
    <property type="term" value="F:glycosyltransferase activity"/>
    <property type="evidence" value="ECO:0007669"/>
    <property type="project" value="UniProtKB-ARBA"/>
</dbReference>
<dbReference type="EMBL" id="VHJK01000001">
    <property type="protein sequence ID" value="TRD10603.1"/>
    <property type="molecule type" value="Genomic_DNA"/>
</dbReference>
<dbReference type="Proteomes" id="UP000316343">
    <property type="component" value="Unassembled WGS sequence"/>
</dbReference>
<evidence type="ECO:0000313" key="2">
    <source>
        <dbReference type="EMBL" id="TRD10603.1"/>
    </source>
</evidence>
<comment type="caution">
    <text evidence="2">The sequence shown here is derived from an EMBL/GenBank/DDBJ whole genome shotgun (WGS) entry which is preliminary data.</text>
</comment>
<dbReference type="Pfam" id="PF13692">
    <property type="entry name" value="Glyco_trans_1_4"/>
    <property type="match status" value="1"/>
</dbReference>
<dbReference type="PANTHER" id="PTHR46401">
    <property type="entry name" value="GLYCOSYLTRANSFERASE WBBK-RELATED"/>
    <property type="match status" value="1"/>
</dbReference>
<proteinExistence type="predicted"/>
<dbReference type="PANTHER" id="PTHR46401:SF2">
    <property type="entry name" value="GLYCOSYLTRANSFERASE WBBK-RELATED"/>
    <property type="match status" value="1"/>
</dbReference>
<keyword evidence="3" id="KW-1185">Reference proteome</keyword>
<accession>A0A547P914</accession>
<organism evidence="2 3">
    <name type="scientific">Erythrobacter insulae</name>
    <dbReference type="NCBI Taxonomy" id="2584124"/>
    <lineage>
        <taxon>Bacteria</taxon>
        <taxon>Pseudomonadati</taxon>
        <taxon>Pseudomonadota</taxon>
        <taxon>Alphaproteobacteria</taxon>
        <taxon>Sphingomonadales</taxon>
        <taxon>Erythrobacteraceae</taxon>
        <taxon>Erythrobacter/Porphyrobacter group</taxon>
        <taxon>Erythrobacter</taxon>
    </lineage>
</organism>
<dbReference type="RefSeq" id="WP_142786864.1">
    <property type="nucleotide sequence ID" value="NZ_VHJK01000001.1"/>
</dbReference>
<dbReference type="SUPFAM" id="SSF53756">
    <property type="entry name" value="UDP-Glycosyltransferase/glycogen phosphorylase"/>
    <property type="match status" value="1"/>
</dbReference>
<reference evidence="2 3" key="1">
    <citation type="submission" date="2019-06" db="EMBL/GenBank/DDBJ databases">
        <title>Erythrobacter insulae sp. nov., isolated from a tidal flat.</title>
        <authorList>
            <person name="Yoon J.-H."/>
        </authorList>
    </citation>
    <scope>NUCLEOTIDE SEQUENCE [LARGE SCALE GENOMIC DNA]</scope>
    <source>
        <strain evidence="2 3">JBTF-M21</strain>
    </source>
</reference>
<dbReference type="GO" id="GO:0009103">
    <property type="term" value="P:lipopolysaccharide biosynthetic process"/>
    <property type="evidence" value="ECO:0007669"/>
    <property type="project" value="TreeGrafter"/>
</dbReference>
<evidence type="ECO:0000313" key="3">
    <source>
        <dbReference type="Proteomes" id="UP000316343"/>
    </source>
</evidence>
<dbReference type="Gene3D" id="3.40.50.2000">
    <property type="entry name" value="Glycogen Phosphorylase B"/>
    <property type="match status" value="1"/>
</dbReference>